<reference evidence="4" key="1">
    <citation type="submission" date="2021-12" db="EMBL/GenBank/DDBJ databases">
        <authorList>
            <person name="King R."/>
        </authorList>
    </citation>
    <scope>NUCLEOTIDE SEQUENCE</scope>
</reference>
<protein>
    <recommendedName>
        <fullName evidence="3">DUF243 domain-containing protein</fullName>
    </recommendedName>
</protein>
<dbReference type="GO" id="GO:0040003">
    <property type="term" value="P:chitin-based cuticle development"/>
    <property type="evidence" value="ECO:0007669"/>
    <property type="project" value="TreeGrafter"/>
</dbReference>
<evidence type="ECO:0000256" key="1">
    <source>
        <dbReference type="SAM" id="MobiDB-lite"/>
    </source>
</evidence>
<proteinExistence type="predicted"/>
<feature type="chain" id="PRO_5040129031" description="DUF243 domain-containing protein" evidence="2">
    <location>
        <begin position="17"/>
        <end position="225"/>
    </location>
</feature>
<dbReference type="OrthoDB" id="6376010at2759"/>
<dbReference type="GO" id="GO:0062129">
    <property type="term" value="C:chitin-based extracellular matrix"/>
    <property type="evidence" value="ECO:0007669"/>
    <property type="project" value="TreeGrafter"/>
</dbReference>
<evidence type="ECO:0000313" key="4">
    <source>
        <dbReference type="EMBL" id="CAH0547684.1"/>
    </source>
</evidence>
<name>A0A9P0FAM4_BRAAE</name>
<keyword evidence="2" id="KW-0732">Signal</keyword>
<feature type="region of interest" description="Disordered" evidence="1">
    <location>
        <begin position="174"/>
        <end position="225"/>
    </location>
</feature>
<dbReference type="Proteomes" id="UP001154078">
    <property type="component" value="Chromosome 1"/>
</dbReference>
<gene>
    <name evidence="4" type="ORF">MELIAE_LOCUS1627</name>
</gene>
<organism evidence="4 5">
    <name type="scientific">Brassicogethes aeneus</name>
    <name type="common">Rape pollen beetle</name>
    <name type="synonym">Meligethes aeneus</name>
    <dbReference type="NCBI Taxonomy" id="1431903"/>
    <lineage>
        <taxon>Eukaryota</taxon>
        <taxon>Metazoa</taxon>
        <taxon>Ecdysozoa</taxon>
        <taxon>Arthropoda</taxon>
        <taxon>Hexapoda</taxon>
        <taxon>Insecta</taxon>
        <taxon>Pterygota</taxon>
        <taxon>Neoptera</taxon>
        <taxon>Endopterygota</taxon>
        <taxon>Coleoptera</taxon>
        <taxon>Polyphaga</taxon>
        <taxon>Cucujiformia</taxon>
        <taxon>Nitidulidae</taxon>
        <taxon>Meligethinae</taxon>
        <taxon>Brassicogethes</taxon>
    </lineage>
</organism>
<evidence type="ECO:0000259" key="3">
    <source>
        <dbReference type="SMART" id="SM00690"/>
    </source>
</evidence>
<sequence length="225" mass="24863">MRSILLTFCLMGLTMAHPQGYNYPKQTSGGAFQSEIKGEEGYSKETPSGPVFDNEIKSPVVAPAEEATSASLPVQIFKHVYVHVAPDEPEQIQPKVKVTPVAPQKHYKIIFVKAPDPPTYVAPVIPSQVQDEEKTLVYVLVRRPDAADDIVVPTPAPTKPSKPEVFFIKYKTQKEEKQEVVNTEAPKVEKPVTDSYKGSLSSGPARGAAKYGPPSRKYLPQKKRY</sequence>
<dbReference type="InterPro" id="IPR004145">
    <property type="entry name" value="DUF243"/>
</dbReference>
<keyword evidence="5" id="KW-1185">Reference proteome</keyword>
<dbReference type="GO" id="GO:0008010">
    <property type="term" value="F:structural constituent of chitin-based larval cuticle"/>
    <property type="evidence" value="ECO:0007669"/>
    <property type="project" value="TreeGrafter"/>
</dbReference>
<dbReference type="EMBL" id="OV121132">
    <property type="protein sequence ID" value="CAH0547684.1"/>
    <property type="molecule type" value="Genomic_DNA"/>
</dbReference>
<dbReference type="SMART" id="SM00690">
    <property type="entry name" value="DM5"/>
    <property type="match status" value="1"/>
</dbReference>
<evidence type="ECO:0000313" key="5">
    <source>
        <dbReference type="Proteomes" id="UP001154078"/>
    </source>
</evidence>
<accession>A0A9P0FAM4</accession>
<evidence type="ECO:0000256" key="2">
    <source>
        <dbReference type="SAM" id="SignalP"/>
    </source>
</evidence>
<dbReference type="AlphaFoldDB" id="A0A9P0FAM4"/>
<feature type="signal peptide" evidence="2">
    <location>
        <begin position="1"/>
        <end position="16"/>
    </location>
</feature>
<dbReference type="PANTHER" id="PTHR31927">
    <property type="entry name" value="FI07246P-RELATED-RELATED"/>
    <property type="match status" value="1"/>
</dbReference>
<dbReference type="Pfam" id="PF03103">
    <property type="entry name" value="DUF243"/>
    <property type="match status" value="1"/>
</dbReference>
<feature type="domain" description="DUF243" evidence="3">
    <location>
        <begin position="74"/>
        <end position="173"/>
    </location>
</feature>